<organism evidence="1 2">
    <name type="scientific">Populus trichocarpa</name>
    <name type="common">Western balsam poplar</name>
    <name type="synonym">Populus balsamifera subsp. trichocarpa</name>
    <dbReference type="NCBI Taxonomy" id="3694"/>
    <lineage>
        <taxon>Eukaryota</taxon>
        <taxon>Viridiplantae</taxon>
        <taxon>Streptophyta</taxon>
        <taxon>Embryophyta</taxon>
        <taxon>Tracheophyta</taxon>
        <taxon>Spermatophyta</taxon>
        <taxon>Magnoliopsida</taxon>
        <taxon>eudicotyledons</taxon>
        <taxon>Gunneridae</taxon>
        <taxon>Pentapetalae</taxon>
        <taxon>rosids</taxon>
        <taxon>fabids</taxon>
        <taxon>Malpighiales</taxon>
        <taxon>Salicaceae</taxon>
        <taxon>Saliceae</taxon>
        <taxon>Populus</taxon>
    </lineage>
</organism>
<accession>A0ACC0SM94</accession>
<comment type="caution">
    <text evidence="1">The sequence shown here is derived from an EMBL/GenBank/DDBJ whole genome shotgun (WGS) entry which is preliminary data.</text>
</comment>
<proteinExistence type="predicted"/>
<keyword evidence="2" id="KW-1185">Reference proteome</keyword>
<protein>
    <submittedName>
        <fullName evidence="1">Uncharacterized protein</fullName>
    </submittedName>
</protein>
<gene>
    <name evidence="1" type="ORF">POPTR_008G161001v4</name>
</gene>
<name>A0ACC0SM94_POPTR</name>
<evidence type="ECO:0000313" key="2">
    <source>
        <dbReference type="Proteomes" id="UP000006729"/>
    </source>
</evidence>
<reference evidence="1 2" key="1">
    <citation type="journal article" date="2006" name="Science">
        <title>The genome of black cottonwood, Populus trichocarpa (Torr. &amp; Gray).</title>
        <authorList>
            <person name="Tuskan G.A."/>
            <person name="Difazio S."/>
            <person name="Jansson S."/>
            <person name="Bohlmann J."/>
            <person name="Grigoriev I."/>
            <person name="Hellsten U."/>
            <person name="Putnam N."/>
            <person name="Ralph S."/>
            <person name="Rombauts S."/>
            <person name="Salamov A."/>
            <person name="Schein J."/>
            <person name="Sterck L."/>
            <person name="Aerts A."/>
            <person name="Bhalerao R.R."/>
            <person name="Bhalerao R.P."/>
            <person name="Blaudez D."/>
            <person name="Boerjan W."/>
            <person name="Brun A."/>
            <person name="Brunner A."/>
            <person name="Busov V."/>
            <person name="Campbell M."/>
            <person name="Carlson J."/>
            <person name="Chalot M."/>
            <person name="Chapman J."/>
            <person name="Chen G.L."/>
            <person name="Cooper D."/>
            <person name="Coutinho P.M."/>
            <person name="Couturier J."/>
            <person name="Covert S."/>
            <person name="Cronk Q."/>
            <person name="Cunningham R."/>
            <person name="Davis J."/>
            <person name="Degroeve S."/>
            <person name="Dejardin A."/>
            <person name="Depamphilis C."/>
            <person name="Detter J."/>
            <person name="Dirks B."/>
            <person name="Dubchak I."/>
            <person name="Duplessis S."/>
            <person name="Ehlting J."/>
            <person name="Ellis B."/>
            <person name="Gendler K."/>
            <person name="Goodstein D."/>
            <person name="Gribskov M."/>
            <person name="Grimwood J."/>
            <person name="Groover A."/>
            <person name="Gunter L."/>
            <person name="Hamberger B."/>
            <person name="Heinze B."/>
            <person name="Helariutta Y."/>
            <person name="Henrissat B."/>
            <person name="Holligan D."/>
            <person name="Holt R."/>
            <person name="Huang W."/>
            <person name="Islam-Faridi N."/>
            <person name="Jones S."/>
            <person name="Jones-Rhoades M."/>
            <person name="Jorgensen R."/>
            <person name="Joshi C."/>
            <person name="Kangasjarvi J."/>
            <person name="Karlsson J."/>
            <person name="Kelleher C."/>
            <person name="Kirkpatrick R."/>
            <person name="Kirst M."/>
            <person name="Kohler A."/>
            <person name="Kalluri U."/>
            <person name="Larimer F."/>
            <person name="Leebens-Mack J."/>
            <person name="Leple J.C."/>
            <person name="Locascio P."/>
            <person name="Lou Y."/>
            <person name="Lucas S."/>
            <person name="Martin F."/>
            <person name="Montanini B."/>
            <person name="Napoli C."/>
            <person name="Nelson D.R."/>
            <person name="Nelson C."/>
            <person name="Nieminen K."/>
            <person name="Nilsson O."/>
            <person name="Pereda V."/>
            <person name="Peter G."/>
            <person name="Philippe R."/>
            <person name="Pilate G."/>
            <person name="Poliakov A."/>
            <person name="Razumovskaya J."/>
            <person name="Richardson P."/>
            <person name="Rinaldi C."/>
            <person name="Ritland K."/>
            <person name="Rouze P."/>
            <person name="Ryaboy D."/>
            <person name="Schmutz J."/>
            <person name="Schrader J."/>
            <person name="Segerman B."/>
            <person name="Shin H."/>
            <person name="Siddiqui A."/>
            <person name="Sterky F."/>
            <person name="Terry A."/>
            <person name="Tsai C.J."/>
            <person name="Uberbacher E."/>
            <person name="Unneberg P."/>
            <person name="Vahala J."/>
            <person name="Wall K."/>
            <person name="Wessler S."/>
            <person name="Yang G."/>
            <person name="Yin T."/>
            <person name="Douglas C."/>
            <person name="Marra M."/>
            <person name="Sandberg G."/>
            <person name="Van de Peer Y."/>
            <person name="Rokhsar D."/>
        </authorList>
    </citation>
    <scope>NUCLEOTIDE SEQUENCE [LARGE SCALE GENOMIC DNA]</scope>
    <source>
        <strain evidence="2">cv. Nisqually</strain>
    </source>
</reference>
<sequence length="113" mass="12712">MIMEFNQWKSSMPVLLMTFLVMLGALNKHITLLVAQQSCWVHHKIQLAEISGAALIKIESDNSGNLVLLSDIHAVAGRSDHVAKLRAMIWENQIRKHRISSRFELGSVIHEAS</sequence>
<dbReference type="Proteomes" id="UP000006729">
    <property type="component" value="Chromosome 8"/>
</dbReference>
<dbReference type="EMBL" id="CM009297">
    <property type="protein sequence ID" value="KAI9390290.1"/>
    <property type="molecule type" value="Genomic_DNA"/>
</dbReference>
<evidence type="ECO:0000313" key="1">
    <source>
        <dbReference type="EMBL" id="KAI9390290.1"/>
    </source>
</evidence>